<comment type="caution">
    <text evidence="1">The sequence shown here is derived from an EMBL/GenBank/DDBJ whole genome shotgun (WGS) entry which is preliminary data.</text>
</comment>
<name>A0A7W5A8Z9_9ACTN</name>
<dbReference type="Proteomes" id="UP000577707">
    <property type="component" value="Unassembled WGS sequence"/>
</dbReference>
<keyword evidence="2" id="KW-1185">Reference proteome</keyword>
<evidence type="ECO:0000313" key="1">
    <source>
        <dbReference type="EMBL" id="MBB3091836.1"/>
    </source>
</evidence>
<reference evidence="1 2" key="1">
    <citation type="submission" date="2020-08" db="EMBL/GenBank/DDBJ databases">
        <title>Genomic Encyclopedia of Type Strains, Phase III (KMG-III): the genomes of soil and plant-associated and newly described type strains.</title>
        <authorList>
            <person name="Whitman W."/>
        </authorList>
    </citation>
    <scope>NUCLEOTIDE SEQUENCE [LARGE SCALE GENOMIC DNA]</scope>
    <source>
        <strain evidence="1 2">CECT 3302</strain>
    </source>
</reference>
<gene>
    <name evidence="1" type="ORF">FHS12_004812</name>
</gene>
<organism evidence="1 2">
    <name type="scientific">Nocardioides albus</name>
    <dbReference type="NCBI Taxonomy" id="1841"/>
    <lineage>
        <taxon>Bacteria</taxon>
        <taxon>Bacillati</taxon>
        <taxon>Actinomycetota</taxon>
        <taxon>Actinomycetes</taxon>
        <taxon>Propionibacteriales</taxon>
        <taxon>Nocardioidaceae</taxon>
        <taxon>Nocardioides</taxon>
    </lineage>
</organism>
<sequence length="239" mass="26691">MAQELQEALTEVDALFAGRTCATDNVCLHCYPEAWAVELSRPDTSLHSQFLESVTYKNPWSVEDHDALLRRILPQLARGMAAGTVHVAWPEQHALARGGWRSWPERESSAVRRFVEAWWHDLIVVSEPNHTVEKAFETYVAITADLAAALDSWPRGDIATAHFVALSKDWLCDLTHGNDPLDGIDQIDDAGGQLERWYMTTGAEKLRNAGELELAVDAERLALDIDERMKLLYGASPDA</sequence>
<dbReference type="EMBL" id="JACHXG010000013">
    <property type="protein sequence ID" value="MBB3091836.1"/>
    <property type="molecule type" value="Genomic_DNA"/>
</dbReference>
<proteinExistence type="predicted"/>
<dbReference type="RefSeq" id="WP_183550778.1">
    <property type="nucleotide sequence ID" value="NZ_BMQT01000007.1"/>
</dbReference>
<dbReference type="AlphaFoldDB" id="A0A7W5A8Z9"/>
<evidence type="ECO:0000313" key="2">
    <source>
        <dbReference type="Proteomes" id="UP000577707"/>
    </source>
</evidence>
<accession>A0A7W5A8Z9</accession>
<protein>
    <submittedName>
        <fullName evidence="1">Uncharacterized protein</fullName>
    </submittedName>
</protein>